<protein>
    <submittedName>
        <fullName evidence="1">Uncharacterized protein</fullName>
    </submittedName>
</protein>
<proteinExistence type="predicted"/>
<gene>
    <name evidence="1" type="ORF">MtrDRAFT_AC140551g57v2</name>
</gene>
<dbReference type="AlphaFoldDB" id="A4PSF4"/>
<evidence type="ECO:0000313" key="1">
    <source>
        <dbReference type="EMBL" id="ABO80477.1"/>
    </source>
</evidence>
<name>A4PSF4_MEDTR</name>
<accession>A4PSF4</accession>
<organism evidence="1">
    <name type="scientific">Medicago truncatula</name>
    <name type="common">Barrel medic</name>
    <name type="synonym">Medicago tribuloides</name>
    <dbReference type="NCBI Taxonomy" id="3880"/>
    <lineage>
        <taxon>Eukaryota</taxon>
        <taxon>Viridiplantae</taxon>
        <taxon>Streptophyta</taxon>
        <taxon>Embryophyta</taxon>
        <taxon>Tracheophyta</taxon>
        <taxon>Spermatophyta</taxon>
        <taxon>Magnoliopsida</taxon>
        <taxon>eudicotyledons</taxon>
        <taxon>Gunneridae</taxon>
        <taxon>Pentapetalae</taxon>
        <taxon>rosids</taxon>
        <taxon>fabids</taxon>
        <taxon>Fabales</taxon>
        <taxon>Fabaceae</taxon>
        <taxon>Papilionoideae</taxon>
        <taxon>50 kb inversion clade</taxon>
        <taxon>NPAAA clade</taxon>
        <taxon>Hologalegina</taxon>
        <taxon>IRL clade</taxon>
        <taxon>Trifolieae</taxon>
        <taxon>Medicago</taxon>
    </lineage>
</organism>
<dbReference type="EMBL" id="AC140551">
    <property type="protein sequence ID" value="ABO80477.1"/>
    <property type="molecule type" value="Genomic_DNA"/>
</dbReference>
<sequence length="73" mass="8372">MFNDAMSVITRPSLSRKKEQILLSPFSLPHAFPLFSNPSKSCSSHDPCPNKVSSRSKKYWKLGFKCWIIPFLI</sequence>
<reference evidence="1" key="1">
    <citation type="submission" date="2006-03" db="EMBL/GenBank/DDBJ databases">
        <authorList>
            <person name="Shaull S."/>
            <person name="Lin S."/>
            <person name="Dixon R."/>
            <person name="May G."/>
            <person name="Sumner L."/>
            <person name="Gonzales B."/>
            <person name="Cook D."/>
            <person name="Kim D."/>
            <person name="Roe B.A."/>
        </authorList>
    </citation>
    <scope>NUCLEOTIDE SEQUENCE</scope>
</reference>
<reference evidence="1" key="2">
    <citation type="submission" date="2007-04" db="EMBL/GenBank/DDBJ databases">
        <authorList>
            <consortium name="The International Medicago Genome Annotation Group"/>
        </authorList>
    </citation>
    <scope>NUCLEOTIDE SEQUENCE</scope>
</reference>